<dbReference type="OrthoDB" id="6129242at2759"/>
<feature type="domain" description="EGF-like" evidence="2">
    <location>
        <begin position="54"/>
        <end position="92"/>
    </location>
</feature>
<dbReference type="EMBL" id="LSMT01000150">
    <property type="protein sequence ID" value="PFX25494.1"/>
    <property type="molecule type" value="Genomic_DNA"/>
</dbReference>
<dbReference type="PROSITE" id="PS01186">
    <property type="entry name" value="EGF_2"/>
    <property type="match status" value="1"/>
</dbReference>
<dbReference type="PANTHER" id="PTHR24044:SF420">
    <property type="entry name" value="DELTA AND NOTCH-LIKE EPIDERMAL GROWTH FACTOR-RELATED RECEPTOR ISOFORM X1"/>
    <property type="match status" value="1"/>
</dbReference>
<keyword evidence="1" id="KW-1015">Disulfide bond</keyword>
<dbReference type="Pfam" id="PF00024">
    <property type="entry name" value="PAN_1"/>
    <property type="match status" value="1"/>
</dbReference>
<evidence type="ECO:0000313" key="5">
    <source>
        <dbReference type="EMBL" id="PFX25494.1"/>
    </source>
</evidence>
<evidence type="ECO:0000256" key="1">
    <source>
        <dbReference type="PROSITE-ProRule" id="PRU00076"/>
    </source>
</evidence>
<dbReference type="PROSITE" id="PS50026">
    <property type="entry name" value="EGF_3"/>
    <property type="match status" value="1"/>
</dbReference>
<reference evidence="6" key="1">
    <citation type="journal article" date="2017" name="bioRxiv">
        <title>Comparative analysis of the genomes of Stylophora pistillata and Acropora digitifera provides evidence for extensive differences between species of corals.</title>
        <authorList>
            <person name="Voolstra C.R."/>
            <person name="Li Y."/>
            <person name="Liew Y.J."/>
            <person name="Baumgarten S."/>
            <person name="Zoccola D."/>
            <person name="Flot J.-F."/>
            <person name="Tambutte S."/>
            <person name="Allemand D."/>
            <person name="Aranda M."/>
        </authorList>
    </citation>
    <scope>NUCLEOTIDE SEQUENCE [LARGE SCALE GENOMIC DNA]</scope>
</reference>
<sequence length="636" mass="71131">MICELICYRDPDCVSYNYGPVLSENPLCELNNSTHLQALSENFINRNGYSYRGIENPCGNSPCQSNSICQAGFTSKGYRCVCPRGFGGENCEQVILPQNCSEAPKETGVYKISNHGSDPFPVYCDQTSDGGGWTMIFKYIGGISSSPTGKVLWSSSDTLSENITAALDTSATYQGHYKNRLIQSWQTFNPQEVRVVIYTNGTEVMHMKFNGRGTTNLDWFSQNNLFQSPWTDLKNATNIFIFRIHGAAARSFEIAGNHYGCPRDTGWFLITGPHCPYEKSHPQAIPGILYSKKTHKITWNNNQADVGGAEVLIVYELCSMIPEIVWSHDECRVILFKPDNIDKYLRNHMIKTIQVANKESCELICFEDPDCVSYNYGPVLSDTPLCELNNSTHLQTSSENFIIRNGYSYRGIENPCESSPWQSNSTCQAGFTSKGYRCVSPQGLGGENVEQGWTMIFKYIRGISSLPTGKALWNSSDTLSENITAALDTTATYQGHYKNRLVQSWQTSNPQEVRVVLYANGAEVISMKFNARGTTNVDWFSQHNLLQSPWTDLKNAVNILTFGISGHHGSRNFEITANYGGCEKDAGWMVITGPYCNWENLHLVPGILYSKKTHKITWNDTQADVGSAEAMIVYVR</sequence>
<dbReference type="PANTHER" id="PTHR24044">
    <property type="entry name" value="NOTCH LIGAND FAMILY MEMBER"/>
    <property type="match status" value="1"/>
</dbReference>
<dbReference type="InterPro" id="IPR014716">
    <property type="entry name" value="Fibrinogen_a/b/g_C_1"/>
</dbReference>
<keyword evidence="1" id="KW-0245">EGF-like domain</keyword>
<dbReference type="PROSITE" id="PS51406">
    <property type="entry name" value="FIBRINOGEN_C_2"/>
    <property type="match status" value="1"/>
</dbReference>
<dbReference type="SMART" id="SM00181">
    <property type="entry name" value="EGF"/>
    <property type="match status" value="1"/>
</dbReference>
<dbReference type="Gene3D" id="3.90.215.10">
    <property type="entry name" value="Gamma Fibrinogen, chain A, domain 1"/>
    <property type="match status" value="1"/>
</dbReference>
<feature type="disulfide bond" evidence="1">
    <location>
        <begin position="82"/>
        <end position="91"/>
    </location>
</feature>
<dbReference type="GO" id="GO:0005112">
    <property type="term" value="F:Notch binding"/>
    <property type="evidence" value="ECO:0007669"/>
    <property type="project" value="TreeGrafter"/>
</dbReference>
<dbReference type="InterPro" id="IPR050906">
    <property type="entry name" value="Notch_signaling"/>
</dbReference>
<comment type="caution">
    <text evidence="5">The sequence shown here is derived from an EMBL/GenBank/DDBJ whole genome shotgun (WGS) entry which is preliminary data.</text>
</comment>
<dbReference type="InterPro" id="IPR003609">
    <property type="entry name" value="Pan_app"/>
</dbReference>
<dbReference type="SUPFAM" id="SSF56496">
    <property type="entry name" value="Fibrinogen C-terminal domain-like"/>
    <property type="match status" value="1"/>
</dbReference>
<dbReference type="InterPro" id="IPR002181">
    <property type="entry name" value="Fibrinogen_a/b/g_C_dom"/>
</dbReference>
<comment type="caution">
    <text evidence="1">Lacks conserved residue(s) required for the propagation of feature annotation.</text>
</comment>
<name>A0A2B4S470_STYPI</name>
<dbReference type="InterPro" id="IPR000742">
    <property type="entry name" value="EGF"/>
</dbReference>
<proteinExistence type="predicted"/>
<dbReference type="CDD" id="cd00054">
    <property type="entry name" value="EGF_CA"/>
    <property type="match status" value="1"/>
</dbReference>
<evidence type="ECO:0000259" key="3">
    <source>
        <dbReference type="PROSITE" id="PS50948"/>
    </source>
</evidence>
<dbReference type="SUPFAM" id="SSF57196">
    <property type="entry name" value="EGF/Laminin"/>
    <property type="match status" value="1"/>
</dbReference>
<protein>
    <submittedName>
        <fullName evidence="5">Uncharacterized protein</fullName>
    </submittedName>
</protein>
<dbReference type="NCBIfam" id="NF040941">
    <property type="entry name" value="GGGWT_bact"/>
    <property type="match status" value="1"/>
</dbReference>
<dbReference type="PROSITE" id="PS00022">
    <property type="entry name" value="EGF_1"/>
    <property type="match status" value="1"/>
</dbReference>
<gene>
    <name evidence="5" type="ORF">AWC38_SpisGene9883</name>
</gene>
<dbReference type="AlphaFoldDB" id="A0A2B4S470"/>
<evidence type="ECO:0000259" key="2">
    <source>
        <dbReference type="PROSITE" id="PS50026"/>
    </source>
</evidence>
<keyword evidence="6" id="KW-1185">Reference proteome</keyword>
<accession>A0A2B4S470</accession>
<dbReference type="Gene3D" id="2.10.25.10">
    <property type="entry name" value="Laminin"/>
    <property type="match status" value="1"/>
</dbReference>
<feature type="domain" description="Fibrinogen C-terminal" evidence="4">
    <location>
        <begin position="91"/>
        <end position="136"/>
    </location>
</feature>
<dbReference type="InterPro" id="IPR036056">
    <property type="entry name" value="Fibrinogen-like_C"/>
</dbReference>
<evidence type="ECO:0000313" key="6">
    <source>
        <dbReference type="Proteomes" id="UP000225706"/>
    </source>
</evidence>
<dbReference type="Proteomes" id="UP000225706">
    <property type="component" value="Unassembled WGS sequence"/>
</dbReference>
<organism evidence="5 6">
    <name type="scientific">Stylophora pistillata</name>
    <name type="common">Smooth cauliflower coral</name>
    <dbReference type="NCBI Taxonomy" id="50429"/>
    <lineage>
        <taxon>Eukaryota</taxon>
        <taxon>Metazoa</taxon>
        <taxon>Cnidaria</taxon>
        <taxon>Anthozoa</taxon>
        <taxon>Hexacorallia</taxon>
        <taxon>Scleractinia</taxon>
        <taxon>Astrocoeniina</taxon>
        <taxon>Pocilloporidae</taxon>
        <taxon>Stylophora</taxon>
    </lineage>
</organism>
<feature type="domain" description="Apple" evidence="3">
    <location>
        <begin position="331"/>
        <end position="416"/>
    </location>
</feature>
<dbReference type="PROSITE" id="PS50948">
    <property type="entry name" value="PAN"/>
    <property type="match status" value="1"/>
</dbReference>
<evidence type="ECO:0000259" key="4">
    <source>
        <dbReference type="PROSITE" id="PS51406"/>
    </source>
</evidence>
<feature type="disulfide bond" evidence="1">
    <location>
        <begin position="63"/>
        <end position="80"/>
    </location>
</feature>